<evidence type="ECO:0000256" key="1">
    <source>
        <dbReference type="SAM" id="Phobius"/>
    </source>
</evidence>
<dbReference type="AlphaFoldDB" id="A0A4Y2IM52"/>
<organism evidence="2 3">
    <name type="scientific">Araneus ventricosus</name>
    <name type="common">Orbweaver spider</name>
    <name type="synonym">Epeira ventricosa</name>
    <dbReference type="NCBI Taxonomy" id="182803"/>
    <lineage>
        <taxon>Eukaryota</taxon>
        <taxon>Metazoa</taxon>
        <taxon>Ecdysozoa</taxon>
        <taxon>Arthropoda</taxon>
        <taxon>Chelicerata</taxon>
        <taxon>Arachnida</taxon>
        <taxon>Araneae</taxon>
        <taxon>Araneomorphae</taxon>
        <taxon>Entelegynae</taxon>
        <taxon>Araneoidea</taxon>
        <taxon>Araneidae</taxon>
        <taxon>Araneus</taxon>
    </lineage>
</organism>
<comment type="caution">
    <text evidence="2">The sequence shown here is derived from an EMBL/GenBank/DDBJ whole genome shotgun (WGS) entry which is preliminary data.</text>
</comment>
<dbReference type="Proteomes" id="UP000499080">
    <property type="component" value="Unassembled WGS sequence"/>
</dbReference>
<sequence length="65" mass="7463">SFEERHGDAIGWHLMTFVGISLFKGGYGIGWHVSLQRRLYYWLACLSSKEVILLVGMFLFKGNLL</sequence>
<protein>
    <submittedName>
        <fullName evidence="2">Uncharacterized protein</fullName>
    </submittedName>
</protein>
<dbReference type="EMBL" id="BGPR01002785">
    <property type="protein sequence ID" value="GBM78893.1"/>
    <property type="molecule type" value="Genomic_DNA"/>
</dbReference>
<keyword evidence="1" id="KW-0472">Membrane</keyword>
<reference evidence="2 3" key="1">
    <citation type="journal article" date="2019" name="Sci. Rep.">
        <title>Orb-weaving spider Araneus ventricosus genome elucidates the spidroin gene catalogue.</title>
        <authorList>
            <person name="Kono N."/>
            <person name="Nakamura H."/>
            <person name="Ohtoshi R."/>
            <person name="Moran D.A.P."/>
            <person name="Shinohara A."/>
            <person name="Yoshida Y."/>
            <person name="Fujiwara M."/>
            <person name="Mori M."/>
            <person name="Tomita M."/>
            <person name="Arakawa K."/>
        </authorList>
    </citation>
    <scope>NUCLEOTIDE SEQUENCE [LARGE SCALE GENOMIC DNA]</scope>
</reference>
<keyword evidence="1" id="KW-1133">Transmembrane helix</keyword>
<proteinExistence type="predicted"/>
<evidence type="ECO:0000313" key="3">
    <source>
        <dbReference type="Proteomes" id="UP000499080"/>
    </source>
</evidence>
<feature type="non-terminal residue" evidence="2">
    <location>
        <position position="1"/>
    </location>
</feature>
<name>A0A4Y2IM52_ARAVE</name>
<feature type="transmembrane region" description="Helical" evidence="1">
    <location>
        <begin position="12"/>
        <end position="33"/>
    </location>
</feature>
<keyword evidence="1" id="KW-0812">Transmembrane</keyword>
<accession>A0A4Y2IM52</accession>
<gene>
    <name evidence="2" type="ORF">AVEN_12517_1</name>
</gene>
<feature type="transmembrane region" description="Helical" evidence="1">
    <location>
        <begin position="39"/>
        <end position="60"/>
    </location>
</feature>
<evidence type="ECO:0000313" key="2">
    <source>
        <dbReference type="EMBL" id="GBM78893.1"/>
    </source>
</evidence>
<keyword evidence="3" id="KW-1185">Reference proteome</keyword>